<dbReference type="Proteomes" id="UP000279833">
    <property type="component" value="Unassembled WGS sequence"/>
</dbReference>
<evidence type="ECO:0000313" key="1">
    <source>
        <dbReference type="EMBL" id="VDP62131.1"/>
    </source>
</evidence>
<dbReference type="EMBL" id="UZAK01039006">
    <property type="protein sequence ID" value="VDP62131.1"/>
    <property type="molecule type" value="Genomic_DNA"/>
</dbReference>
<organism evidence="3">
    <name type="scientific">Schistosoma curassoni</name>
    <dbReference type="NCBI Taxonomy" id="6186"/>
    <lineage>
        <taxon>Eukaryota</taxon>
        <taxon>Metazoa</taxon>
        <taxon>Spiralia</taxon>
        <taxon>Lophotrochozoa</taxon>
        <taxon>Platyhelminthes</taxon>
        <taxon>Trematoda</taxon>
        <taxon>Digenea</taxon>
        <taxon>Strigeidida</taxon>
        <taxon>Schistosomatoidea</taxon>
        <taxon>Schistosomatidae</taxon>
        <taxon>Schistosoma</taxon>
    </lineage>
</organism>
<protein>
    <submittedName>
        <fullName evidence="1 3">Uncharacterized protein</fullName>
    </submittedName>
</protein>
<evidence type="ECO:0000313" key="3">
    <source>
        <dbReference type="WBParaSite" id="SCUD_0001675101-mRNA-1"/>
    </source>
</evidence>
<gene>
    <name evidence="1" type="ORF">SCUD_LOCUS16748</name>
</gene>
<sequence>MGILHFRSLTFSGDNRTKIWSKFNNRFRLIPTGVSYQYFRFL</sequence>
<accession>A0A183KNW8</accession>
<dbReference type="AlphaFoldDB" id="A0A183KNW8"/>
<name>A0A183KNW8_9TREM</name>
<keyword evidence="2" id="KW-1185">Reference proteome</keyword>
<reference evidence="1 2" key="2">
    <citation type="submission" date="2018-11" db="EMBL/GenBank/DDBJ databases">
        <authorList>
            <consortium name="Pathogen Informatics"/>
        </authorList>
    </citation>
    <scope>NUCLEOTIDE SEQUENCE [LARGE SCALE GENOMIC DNA]</scope>
    <source>
        <strain evidence="1">Dakar</strain>
        <strain evidence="2">Dakar, Senegal</strain>
    </source>
</reference>
<reference evidence="3" key="1">
    <citation type="submission" date="2016-06" db="UniProtKB">
        <authorList>
            <consortium name="WormBaseParasite"/>
        </authorList>
    </citation>
    <scope>IDENTIFICATION</scope>
</reference>
<evidence type="ECO:0000313" key="2">
    <source>
        <dbReference type="Proteomes" id="UP000279833"/>
    </source>
</evidence>
<dbReference type="WBParaSite" id="SCUD_0001675101-mRNA-1">
    <property type="protein sequence ID" value="SCUD_0001675101-mRNA-1"/>
    <property type="gene ID" value="SCUD_0001675101"/>
</dbReference>
<proteinExistence type="predicted"/>